<accession>A0AAW9QYS7</accession>
<dbReference type="Pfam" id="PF06863">
    <property type="entry name" value="DUF1254"/>
    <property type="match status" value="1"/>
</dbReference>
<gene>
    <name evidence="3" type="ORF">V0288_14360</name>
</gene>
<evidence type="ECO:0000313" key="3">
    <source>
        <dbReference type="EMBL" id="MEG3438309.1"/>
    </source>
</evidence>
<sequence>MNDPNPPTSPLEPINSPDREAIEIAEEAYIYGYPLITMEITRRVMTNTVTPENNHAPMGQFYNAKTYPSASFRDVTAPNADTLYSTAWLDVSREPYIFSLPDMNGRYFLMPMLSAWTDVIAVPGARTTGEKAQKYAITGPGWRGTLPSGVTEIKFPTALVWILGRTYSSGTPEDYRAVHDLQAQYQLVPLSAHGKPYTPPNGTIDPAIDGKTPVREQVHALSPSAYFSLLADLLAENPPSAADAPIVQRMAKIGIVPGQKFNASGLSPTVVQALPNVPKTAIGKIMAHQKEGGMKVVNGWIVSLDMGEYGTDYLQRAFITAIGLGANKPQDAVYPLTTTDNAGQKLNGSNRYVLRFPEGQTPPVCGFWSLTMYDADFFFVNNPLNKYTVSPRNNLKYNPDGSLDIYVQNESPGKDREANWLPAPAGDFKLMLRMYWPDEKDPSILDGTWQPPAVERVN</sequence>
<evidence type="ECO:0000259" key="2">
    <source>
        <dbReference type="Pfam" id="PF06863"/>
    </source>
</evidence>
<protein>
    <submittedName>
        <fullName evidence="3">DUF1254 domain-containing protein</fullName>
    </submittedName>
</protein>
<proteinExistence type="predicted"/>
<dbReference type="Gene3D" id="2.60.40.1610">
    <property type="entry name" value="Domain of unknown function DUF1254"/>
    <property type="match status" value="1"/>
</dbReference>
<dbReference type="PANTHER" id="PTHR36509:SF2">
    <property type="entry name" value="BLL3101 PROTEIN"/>
    <property type="match status" value="1"/>
</dbReference>
<dbReference type="SUPFAM" id="SSF160935">
    <property type="entry name" value="VPA0735-like"/>
    <property type="match status" value="1"/>
</dbReference>
<dbReference type="AlphaFoldDB" id="A0AAW9QYS7"/>
<comment type="caution">
    <text evidence="3">The sequence shown here is derived from an EMBL/GenBank/DDBJ whole genome shotgun (WGS) entry which is preliminary data.</text>
</comment>
<feature type="domain" description="DUF1214" evidence="1">
    <location>
        <begin position="331"/>
        <end position="438"/>
    </location>
</feature>
<dbReference type="InterPro" id="IPR010679">
    <property type="entry name" value="DUF1254"/>
</dbReference>
<evidence type="ECO:0000313" key="4">
    <source>
        <dbReference type="Proteomes" id="UP001328733"/>
    </source>
</evidence>
<dbReference type="Gene3D" id="2.60.120.600">
    <property type="entry name" value="Domain of unknown function DUF1214, C-terminal domain"/>
    <property type="match status" value="1"/>
</dbReference>
<evidence type="ECO:0000259" key="1">
    <source>
        <dbReference type="Pfam" id="PF06742"/>
    </source>
</evidence>
<dbReference type="InterPro" id="IPR010621">
    <property type="entry name" value="DUF1214"/>
</dbReference>
<reference evidence="3 4" key="1">
    <citation type="submission" date="2024-01" db="EMBL/GenBank/DDBJ databases">
        <title>Genomic insights into the taxonomy and metabolism of the cyanobacterium Pannus brasiliensis CCIBt3594.</title>
        <authorList>
            <person name="Machado M."/>
            <person name="Botero N.B."/>
            <person name="Andreote A.P.D."/>
            <person name="Feitosa A.M.T."/>
            <person name="Popin R."/>
            <person name="Sivonen K."/>
            <person name="Fiore M.F."/>
        </authorList>
    </citation>
    <scope>NUCLEOTIDE SEQUENCE [LARGE SCALE GENOMIC DNA]</scope>
    <source>
        <strain evidence="3 4">CCIBt3594</strain>
    </source>
</reference>
<dbReference type="PANTHER" id="PTHR36509">
    <property type="entry name" value="BLL3101 PROTEIN"/>
    <property type="match status" value="1"/>
</dbReference>
<dbReference type="InterPro" id="IPR037049">
    <property type="entry name" value="DUF1214_C_sf"/>
</dbReference>
<dbReference type="Pfam" id="PF06742">
    <property type="entry name" value="DUF1214"/>
    <property type="match status" value="1"/>
</dbReference>
<name>A0AAW9QYS7_9CHRO</name>
<feature type="domain" description="DUF1254" evidence="2">
    <location>
        <begin position="59"/>
        <end position="189"/>
    </location>
</feature>
<dbReference type="RefSeq" id="WP_332865790.1">
    <property type="nucleotide sequence ID" value="NZ_JBAFSM010000026.1"/>
</dbReference>
<dbReference type="InterPro" id="IPR037050">
    <property type="entry name" value="DUF1254_sf"/>
</dbReference>
<dbReference type="Proteomes" id="UP001328733">
    <property type="component" value="Unassembled WGS sequence"/>
</dbReference>
<dbReference type="Gene3D" id="1.10.3360.10">
    <property type="entry name" value="VPA0735-like domain"/>
    <property type="match status" value="1"/>
</dbReference>
<keyword evidence="4" id="KW-1185">Reference proteome</keyword>
<dbReference type="EMBL" id="JBAFSM010000026">
    <property type="protein sequence ID" value="MEG3438309.1"/>
    <property type="molecule type" value="Genomic_DNA"/>
</dbReference>
<organism evidence="3 4">
    <name type="scientific">Pannus brasiliensis CCIBt3594</name>
    <dbReference type="NCBI Taxonomy" id="1427578"/>
    <lineage>
        <taxon>Bacteria</taxon>
        <taxon>Bacillati</taxon>
        <taxon>Cyanobacteriota</taxon>
        <taxon>Cyanophyceae</taxon>
        <taxon>Oscillatoriophycideae</taxon>
        <taxon>Chroococcales</taxon>
        <taxon>Microcystaceae</taxon>
        <taxon>Pannus</taxon>
    </lineage>
</organism>